<dbReference type="EMBL" id="CP022983">
    <property type="protein sequence ID" value="ASV68179.1"/>
    <property type="molecule type" value="Genomic_DNA"/>
</dbReference>
<reference evidence="2 3" key="1">
    <citation type="submission" date="2017-08" db="EMBL/GenBank/DDBJ databases">
        <title>Complete Genome Sequence of Bacillus kochii Oregon-R-modENCODE STRAIN BDGP4, isolated from Drosophila melanogaster gut.</title>
        <authorList>
            <person name="Wan K.H."/>
            <person name="Yu C."/>
            <person name="Park S."/>
            <person name="Hammonds A.S."/>
            <person name="Booth B.W."/>
            <person name="Celniker S.E."/>
        </authorList>
    </citation>
    <scope>NUCLEOTIDE SEQUENCE [LARGE SCALE GENOMIC DNA]</scope>
    <source>
        <strain evidence="2 3">BDGP4</strain>
    </source>
</reference>
<sequence>MVIMGWLNIGSLVLGMVAWILPLLYLGREQENAKRWMTYSFLSFICCSTAILFQLMVQKFLVEIEDFSALMDITSSAVLASSVLLIVTILLNVFAWVKYTKTI</sequence>
<dbReference type="AlphaFoldDB" id="A0A248TJ65"/>
<keyword evidence="1" id="KW-0812">Transmembrane</keyword>
<keyword evidence="1" id="KW-1133">Transmembrane helix</keyword>
<feature type="transmembrane region" description="Helical" evidence="1">
    <location>
        <begin position="77"/>
        <end position="97"/>
    </location>
</feature>
<evidence type="ECO:0000313" key="2">
    <source>
        <dbReference type="EMBL" id="ASV68179.1"/>
    </source>
</evidence>
<dbReference type="KEGG" id="bko:CKF48_13120"/>
<dbReference type="OrthoDB" id="1758157at2"/>
<feature type="transmembrane region" description="Helical" evidence="1">
    <location>
        <begin position="6"/>
        <end position="26"/>
    </location>
</feature>
<keyword evidence="1" id="KW-0472">Membrane</keyword>
<dbReference type="Proteomes" id="UP000215137">
    <property type="component" value="Chromosome"/>
</dbReference>
<feature type="transmembrane region" description="Helical" evidence="1">
    <location>
        <begin position="38"/>
        <end position="57"/>
    </location>
</feature>
<accession>A0A248TJ65</accession>
<organism evidence="2 3">
    <name type="scientific">Cytobacillus kochii</name>
    <dbReference type="NCBI Taxonomy" id="859143"/>
    <lineage>
        <taxon>Bacteria</taxon>
        <taxon>Bacillati</taxon>
        <taxon>Bacillota</taxon>
        <taxon>Bacilli</taxon>
        <taxon>Bacillales</taxon>
        <taxon>Bacillaceae</taxon>
        <taxon>Cytobacillus</taxon>
    </lineage>
</organism>
<evidence type="ECO:0000313" key="3">
    <source>
        <dbReference type="Proteomes" id="UP000215137"/>
    </source>
</evidence>
<evidence type="ECO:0000256" key="1">
    <source>
        <dbReference type="SAM" id="Phobius"/>
    </source>
</evidence>
<gene>
    <name evidence="2" type="ORF">CKF48_13120</name>
</gene>
<name>A0A248TJ65_9BACI</name>
<proteinExistence type="predicted"/>
<protein>
    <submittedName>
        <fullName evidence="2">Uncharacterized protein</fullName>
    </submittedName>
</protein>
<keyword evidence="3" id="KW-1185">Reference proteome</keyword>